<dbReference type="AlphaFoldDB" id="A0ABD0JXQ6"/>
<feature type="region of interest" description="Disordered" evidence="2">
    <location>
        <begin position="322"/>
        <end position="406"/>
    </location>
</feature>
<evidence type="ECO:0000256" key="1">
    <source>
        <dbReference type="PROSITE-ProRule" id="PRU00042"/>
    </source>
</evidence>
<dbReference type="Proteomes" id="UP001519460">
    <property type="component" value="Unassembled WGS sequence"/>
</dbReference>
<feature type="domain" description="C2H2-type" evidence="3">
    <location>
        <begin position="272"/>
        <end position="295"/>
    </location>
</feature>
<dbReference type="EMBL" id="JACVVK020000303">
    <property type="protein sequence ID" value="KAK7479416.1"/>
    <property type="molecule type" value="Genomic_DNA"/>
</dbReference>
<evidence type="ECO:0000313" key="5">
    <source>
        <dbReference type="Proteomes" id="UP001519460"/>
    </source>
</evidence>
<protein>
    <recommendedName>
        <fullName evidence="3">C2H2-type domain-containing protein</fullName>
    </recommendedName>
</protein>
<dbReference type="Pfam" id="PF20700">
    <property type="entry name" value="Mutator"/>
    <property type="match status" value="1"/>
</dbReference>
<evidence type="ECO:0000256" key="2">
    <source>
        <dbReference type="SAM" id="MobiDB-lite"/>
    </source>
</evidence>
<feature type="compositionally biased region" description="Polar residues" evidence="2">
    <location>
        <begin position="354"/>
        <end position="365"/>
    </location>
</feature>
<keyword evidence="1" id="KW-0862">Zinc</keyword>
<dbReference type="InterPro" id="IPR013087">
    <property type="entry name" value="Znf_C2H2_type"/>
</dbReference>
<sequence length="406" mass="43980">TEKEARVGLASVLFVFCPCGFTNDVYTAKMQTSEDGSKMFEVNIKASINMLLCGTGAQNVINFLAVLDIPLPPQGDLSLVLPVRPHDTSPLCSSSALWTSQKTSTLETLEHGFSPTTCESSSLSNTFRSPVGMPASSDRLSLSTAAQCRTRRETFGYFQSTSTVQMHQDTALSVSSGVSKRSCASACQSGVGEEQNTSPNKVTGEFKEQTEIVTSECRESDDSPECETKLLPDLVEDLSVSVKTESVENATVQPALDELKRTPASAKPKIYFKCPACPRLFSNSRGFLIHLSHIHKLFNERAEDHVLSADLAEEVWMRDNAQESDAAETQLPALPSAASSECPAKLDSERTTKRPQLSTKRVTGQISSDTCISSRRSSQKEASHTESASGTSRSKRATVSKQKAES</sequence>
<evidence type="ECO:0000259" key="3">
    <source>
        <dbReference type="PROSITE" id="PS50157"/>
    </source>
</evidence>
<comment type="caution">
    <text evidence="4">The sequence shown here is derived from an EMBL/GenBank/DDBJ whole genome shotgun (WGS) entry which is preliminary data.</text>
</comment>
<keyword evidence="5" id="KW-1185">Reference proteome</keyword>
<dbReference type="PROSITE" id="PS00028">
    <property type="entry name" value="ZINC_FINGER_C2H2_1"/>
    <property type="match status" value="1"/>
</dbReference>
<dbReference type="InterPro" id="IPR049012">
    <property type="entry name" value="Mutator_transp_dom"/>
</dbReference>
<name>A0ABD0JXQ6_9CAEN</name>
<organism evidence="4 5">
    <name type="scientific">Batillaria attramentaria</name>
    <dbReference type="NCBI Taxonomy" id="370345"/>
    <lineage>
        <taxon>Eukaryota</taxon>
        <taxon>Metazoa</taxon>
        <taxon>Spiralia</taxon>
        <taxon>Lophotrochozoa</taxon>
        <taxon>Mollusca</taxon>
        <taxon>Gastropoda</taxon>
        <taxon>Caenogastropoda</taxon>
        <taxon>Sorbeoconcha</taxon>
        <taxon>Cerithioidea</taxon>
        <taxon>Batillariidae</taxon>
        <taxon>Batillaria</taxon>
    </lineage>
</organism>
<reference evidence="4 5" key="1">
    <citation type="journal article" date="2023" name="Sci. Data">
        <title>Genome assembly of the Korean intertidal mud-creeper Batillaria attramentaria.</title>
        <authorList>
            <person name="Patra A.K."/>
            <person name="Ho P.T."/>
            <person name="Jun S."/>
            <person name="Lee S.J."/>
            <person name="Kim Y."/>
            <person name="Won Y.J."/>
        </authorList>
    </citation>
    <scope>NUCLEOTIDE SEQUENCE [LARGE SCALE GENOMIC DNA]</scope>
    <source>
        <strain evidence="4">Wonlab-2016</strain>
    </source>
</reference>
<evidence type="ECO:0000313" key="4">
    <source>
        <dbReference type="EMBL" id="KAK7479416.1"/>
    </source>
</evidence>
<keyword evidence="1" id="KW-0479">Metal-binding</keyword>
<dbReference type="GO" id="GO:0008270">
    <property type="term" value="F:zinc ion binding"/>
    <property type="evidence" value="ECO:0007669"/>
    <property type="project" value="UniProtKB-KW"/>
</dbReference>
<feature type="non-terminal residue" evidence="4">
    <location>
        <position position="1"/>
    </location>
</feature>
<dbReference type="PROSITE" id="PS50157">
    <property type="entry name" value="ZINC_FINGER_C2H2_2"/>
    <property type="match status" value="1"/>
</dbReference>
<feature type="non-terminal residue" evidence="4">
    <location>
        <position position="406"/>
    </location>
</feature>
<keyword evidence="1" id="KW-0863">Zinc-finger</keyword>
<accession>A0ABD0JXQ6</accession>
<gene>
    <name evidence="4" type="ORF">BaRGS_00029333</name>
</gene>
<proteinExistence type="predicted"/>
<feature type="compositionally biased region" description="Low complexity" evidence="2">
    <location>
        <begin position="366"/>
        <end position="376"/>
    </location>
</feature>